<dbReference type="SUPFAM" id="SSF51735">
    <property type="entry name" value="NAD(P)-binding Rossmann-fold domains"/>
    <property type="match status" value="1"/>
</dbReference>
<name>A0AAD8QYS6_LOLMU</name>
<dbReference type="EMBL" id="JAUUTY010000007">
    <property type="protein sequence ID" value="KAK1611137.1"/>
    <property type="molecule type" value="Genomic_DNA"/>
</dbReference>
<feature type="compositionally biased region" description="Gly residues" evidence="1">
    <location>
        <begin position="183"/>
        <end position="195"/>
    </location>
</feature>
<dbReference type="InterPro" id="IPR052992">
    <property type="entry name" value="SDR_member_12"/>
</dbReference>
<dbReference type="PRINTS" id="PR00081">
    <property type="entry name" value="GDHRDH"/>
</dbReference>
<dbReference type="PANTHER" id="PTHR44656:SF7">
    <property type="entry name" value="DEHYDROGENASE_REDUCTASE SDR FAMILY MEMBER 12"/>
    <property type="match status" value="1"/>
</dbReference>
<feature type="region of interest" description="Disordered" evidence="1">
    <location>
        <begin position="332"/>
        <end position="379"/>
    </location>
</feature>
<feature type="region of interest" description="Disordered" evidence="1">
    <location>
        <begin position="17"/>
        <end position="143"/>
    </location>
</feature>
<accession>A0AAD8QYS6</accession>
<sequence length="730" mass="77525">MVKMMMHDRVQPLRGLVGGAVAAGAPPSPVASSRRRRRGRRPGGERCCGSTAPGTPATETTGPPPTASGGRSHPRLRRCTERASAAPLTERGAATAAARPPAAALSRRSSSARRGLLPPPPLPPRRSGGPGRRAPGLRLLDLPPGRLLHLGGANGRMEVRPFASSSRRRDEGAARSPGPPPGLGLGLNGSGGGCGNAAPPRRRLRQCRAAAGGLADVEPPRFRPDGRGAGPAAAARLVVVGSGRCAGGHGGGRWGVEWGGWRARSLRPHLISRSPTGGPKGDEATADTADARAIRGHANLAKFGPGNCALALADINLQVLVMVGRWNYGNDTGPAYPSPAQQQLRRRGTVPETESRGAITRGGESASEAPPCSARKKEPFGPEAKQHFFARVRRPREIGIERGEENMFIQKAWRTAAFGLYGFTQFTKSGFVEHAKKFREDDMKIRLDGKNCLVTGANSGLGFATAEGLASRGATVYMLCRNKEKGETALNEIRSKTGNANVHLEICDLSSINEVKSFATKFSSMDKPLHVLVNNAGLLEHKRSTTPEGLELNFAVNVAAPYTLTELVMPLLEKAAPDARVITVASGGMYTEPLTNNLQYSESDFDGTKQYARNKRVQVALTEWWAEKYSNKGVGFYSMHPGWADTPGVSKSLPGLSEKLSGNLRSNDEGADTVVWLALQPKEKLVPGAFYFDRAEAQKHLKFAGTASSHGQIGSIVNSIRSACSLPANP</sequence>
<feature type="region of interest" description="Disordered" evidence="1">
    <location>
        <begin position="158"/>
        <end position="200"/>
    </location>
</feature>
<proteinExistence type="predicted"/>
<protein>
    <submittedName>
        <fullName evidence="2">Uncharacterized protein</fullName>
    </submittedName>
</protein>
<dbReference type="InterPro" id="IPR036291">
    <property type="entry name" value="NAD(P)-bd_dom_sf"/>
</dbReference>
<comment type="caution">
    <text evidence="2">The sequence shown here is derived from an EMBL/GenBank/DDBJ whole genome shotgun (WGS) entry which is preliminary data.</text>
</comment>
<evidence type="ECO:0000256" key="1">
    <source>
        <dbReference type="SAM" id="MobiDB-lite"/>
    </source>
</evidence>
<feature type="compositionally biased region" description="Low complexity" evidence="1">
    <location>
        <begin position="49"/>
        <end position="61"/>
    </location>
</feature>
<dbReference type="AlphaFoldDB" id="A0AAD8QYS6"/>
<gene>
    <name evidence="2" type="ORF">QYE76_034810</name>
</gene>
<dbReference type="InterPro" id="IPR002347">
    <property type="entry name" value="SDR_fam"/>
</dbReference>
<dbReference type="Proteomes" id="UP001231189">
    <property type="component" value="Unassembled WGS sequence"/>
</dbReference>
<reference evidence="2" key="1">
    <citation type="submission" date="2023-07" db="EMBL/GenBank/DDBJ databases">
        <title>A chromosome-level genome assembly of Lolium multiflorum.</title>
        <authorList>
            <person name="Chen Y."/>
            <person name="Copetti D."/>
            <person name="Kolliker R."/>
            <person name="Studer B."/>
        </authorList>
    </citation>
    <scope>NUCLEOTIDE SEQUENCE</scope>
    <source>
        <strain evidence="2">02402/16</strain>
        <tissue evidence="2">Leaf</tissue>
    </source>
</reference>
<dbReference type="Gene3D" id="3.40.50.720">
    <property type="entry name" value="NAD(P)-binding Rossmann-like Domain"/>
    <property type="match status" value="1"/>
</dbReference>
<organism evidence="2 3">
    <name type="scientific">Lolium multiflorum</name>
    <name type="common">Italian ryegrass</name>
    <name type="synonym">Lolium perenne subsp. multiflorum</name>
    <dbReference type="NCBI Taxonomy" id="4521"/>
    <lineage>
        <taxon>Eukaryota</taxon>
        <taxon>Viridiplantae</taxon>
        <taxon>Streptophyta</taxon>
        <taxon>Embryophyta</taxon>
        <taxon>Tracheophyta</taxon>
        <taxon>Spermatophyta</taxon>
        <taxon>Magnoliopsida</taxon>
        <taxon>Liliopsida</taxon>
        <taxon>Poales</taxon>
        <taxon>Poaceae</taxon>
        <taxon>BOP clade</taxon>
        <taxon>Pooideae</taxon>
        <taxon>Poodae</taxon>
        <taxon>Poeae</taxon>
        <taxon>Poeae Chloroplast Group 2 (Poeae type)</taxon>
        <taxon>Loliodinae</taxon>
        <taxon>Loliinae</taxon>
        <taxon>Lolium</taxon>
    </lineage>
</organism>
<dbReference type="Pfam" id="PF00106">
    <property type="entry name" value="adh_short"/>
    <property type="match status" value="1"/>
</dbReference>
<dbReference type="PANTHER" id="PTHR44656">
    <property type="entry name" value="DEHYDROGENASE/REDUCTASE SDR FAMILY MEMBER 12"/>
    <property type="match status" value="1"/>
</dbReference>
<feature type="compositionally biased region" description="Low complexity" evidence="1">
    <location>
        <begin position="132"/>
        <end position="143"/>
    </location>
</feature>
<feature type="compositionally biased region" description="Low complexity" evidence="1">
    <location>
        <begin position="85"/>
        <end position="116"/>
    </location>
</feature>
<evidence type="ECO:0000313" key="2">
    <source>
        <dbReference type="EMBL" id="KAK1611137.1"/>
    </source>
</evidence>
<keyword evidence="3" id="KW-1185">Reference proteome</keyword>
<evidence type="ECO:0000313" key="3">
    <source>
        <dbReference type="Proteomes" id="UP001231189"/>
    </source>
</evidence>